<gene>
    <name evidence="3" type="ORF">D1970_13175</name>
</gene>
<sequence length="160" mass="18627">MIFEPQTRISRRALTVWKISGTINSFIFLLIGAGAVVALIMIYHWPVWIIPAFLALCLAYGYFFIFLFPELRWKRWRYEVREQEVELQHGVFIVKRTLVPMIRVQHVDTRQGPLLRKYRLATVAVSTAATVHEIPALDMAEAEQLRVFISRLARVAEEDV</sequence>
<organism evidence="3 4">
    <name type="scientific">Mesobacillus zeae</name>
    <dbReference type="NCBI Taxonomy" id="1917180"/>
    <lineage>
        <taxon>Bacteria</taxon>
        <taxon>Bacillati</taxon>
        <taxon>Bacillota</taxon>
        <taxon>Bacilli</taxon>
        <taxon>Bacillales</taxon>
        <taxon>Bacillaceae</taxon>
        <taxon>Mesobacillus</taxon>
    </lineage>
</organism>
<dbReference type="InterPro" id="IPR005182">
    <property type="entry name" value="YdbS-like_PH"/>
</dbReference>
<feature type="transmembrane region" description="Helical" evidence="1">
    <location>
        <begin position="48"/>
        <end position="68"/>
    </location>
</feature>
<keyword evidence="1" id="KW-0472">Membrane</keyword>
<feature type="transmembrane region" description="Helical" evidence="1">
    <location>
        <begin position="21"/>
        <end position="42"/>
    </location>
</feature>
<dbReference type="EMBL" id="QWVT01000022">
    <property type="protein sequence ID" value="RID84243.1"/>
    <property type="molecule type" value="Genomic_DNA"/>
</dbReference>
<dbReference type="RefSeq" id="WP_119113337.1">
    <property type="nucleotide sequence ID" value="NZ_CBCSEO010000017.1"/>
</dbReference>
<evidence type="ECO:0000256" key="1">
    <source>
        <dbReference type="SAM" id="Phobius"/>
    </source>
</evidence>
<protein>
    <recommendedName>
        <fullName evidence="2">YdbS-like PH domain-containing protein</fullName>
    </recommendedName>
</protein>
<keyword evidence="4" id="KW-1185">Reference proteome</keyword>
<reference evidence="3 4" key="1">
    <citation type="submission" date="2018-08" db="EMBL/GenBank/DDBJ databases">
        <title>Bacillus jemisoniae sp. nov., Bacillus chryseoplanitiae sp. nov., Bacillus resnikiae sp. nov., and Bacillus frankliniae sp. nov., isolated from Viking spacecraft and associated surfaces.</title>
        <authorList>
            <person name="Seuylemezian A."/>
            <person name="Vaishampayan P."/>
        </authorList>
    </citation>
    <scope>NUCLEOTIDE SEQUENCE [LARGE SCALE GENOMIC DNA]</scope>
    <source>
        <strain evidence="3 4">JJ-247</strain>
    </source>
</reference>
<accession>A0A398B9A2</accession>
<evidence type="ECO:0000313" key="4">
    <source>
        <dbReference type="Proteomes" id="UP000265816"/>
    </source>
</evidence>
<comment type="caution">
    <text evidence="3">The sequence shown here is derived from an EMBL/GenBank/DDBJ whole genome shotgun (WGS) entry which is preliminary data.</text>
</comment>
<dbReference type="PANTHER" id="PTHR34473:SF2">
    <property type="entry name" value="UPF0699 TRANSMEMBRANE PROTEIN YDBT"/>
    <property type="match status" value="1"/>
</dbReference>
<dbReference type="PANTHER" id="PTHR34473">
    <property type="entry name" value="UPF0699 TRANSMEMBRANE PROTEIN YDBS"/>
    <property type="match status" value="1"/>
</dbReference>
<proteinExistence type="predicted"/>
<dbReference type="Pfam" id="PF03703">
    <property type="entry name" value="bPH_2"/>
    <property type="match status" value="1"/>
</dbReference>
<evidence type="ECO:0000259" key="2">
    <source>
        <dbReference type="Pfam" id="PF03703"/>
    </source>
</evidence>
<feature type="domain" description="YdbS-like PH" evidence="2">
    <location>
        <begin position="73"/>
        <end position="146"/>
    </location>
</feature>
<evidence type="ECO:0000313" key="3">
    <source>
        <dbReference type="EMBL" id="RID84243.1"/>
    </source>
</evidence>
<dbReference type="AlphaFoldDB" id="A0A398B9A2"/>
<name>A0A398B9A2_9BACI</name>
<keyword evidence="1" id="KW-0812">Transmembrane</keyword>
<dbReference type="OrthoDB" id="1750577at2"/>
<dbReference type="Proteomes" id="UP000265816">
    <property type="component" value="Unassembled WGS sequence"/>
</dbReference>
<keyword evidence="1" id="KW-1133">Transmembrane helix</keyword>